<dbReference type="OrthoDB" id="2117459at2759"/>
<dbReference type="AlphaFoldDB" id="A0A2P6MUK1"/>
<sequence length="665" mass="75734">MFGFFRKSESVPEFKYEEKEEEDIRYVLDSKKTSSHVPEERTLDLGAGYGSSPSMDALRHDVLRGRLIQALVTQQFQRAFGANSWQLTTEPLLKSSGDRAEQIISPLGRLVPGPSSYPPVIRAFYYRFLRSMSVFAGNGRDWVSKGEGWIEHESVVIFYKWLRATQFDLLNFTTFYLSLFNHLKNQGWYGSIEDPRLLNDYYPLPCTLPTHLYPSFVSSALSLLTHDRLVSQYKSKSRGGGSFRIHKRLSESESTRNDVTVISMRRIKLEAFAKAWGEFTELAGHILRDEIKQSESAHIVSFLNPSAPQSKVSHVFVSRFWQVCANSPTIEDLPPIWKKFISVWMRAFALIIDNIFDDPKWRKKMDAIWKGIPMNIILSSLRLVNPIPFMDQMIKLFCWRPLGMDSLLQRLGAVLSATSKTNQELQEAGKRVSHGDTNKIKLEYALFYLRKREKDEFVSALGDNKVVEFIKHIASIIPPILSELWKCTNFHKLATNFVATVDQTLKVLSRYDTCVGPTEHIHAFPGVVSDLTGHFEEFMAAAWPMVHQLSKRPPDGPAGLQAFADWFFSEIIMPVTSLPGADGTDDRDPIVTIASDTDFVLSRLDEEKKKILWTEVDEIIRLMEKGVDDGEWRRMEVLEGDACGLFGVYIMSQCLGGAIARDSKL</sequence>
<comment type="caution">
    <text evidence="2">The sequence shown here is derived from an EMBL/GenBank/DDBJ whole genome shotgun (WGS) entry which is preliminary data.</text>
</comment>
<dbReference type="Proteomes" id="UP000241769">
    <property type="component" value="Unassembled WGS sequence"/>
</dbReference>
<reference evidence="2 3" key="1">
    <citation type="journal article" date="2018" name="Genome Biol. Evol.">
        <title>Multiple Roots of Fruiting Body Formation in Amoebozoa.</title>
        <authorList>
            <person name="Hillmann F."/>
            <person name="Forbes G."/>
            <person name="Novohradska S."/>
            <person name="Ferling I."/>
            <person name="Riege K."/>
            <person name="Groth M."/>
            <person name="Westermann M."/>
            <person name="Marz M."/>
            <person name="Spaller T."/>
            <person name="Winckler T."/>
            <person name="Schaap P."/>
            <person name="Glockner G."/>
        </authorList>
    </citation>
    <scope>NUCLEOTIDE SEQUENCE [LARGE SCALE GENOMIC DNA]</scope>
    <source>
        <strain evidence="2 3">Jena</strain>
    </source>
</reference>
<dbReference type="PANTHER" id="PTHR47185">
    <property type="entry name" value="PX DOMAIN-CONTAINING PROTEIN YPR097W"/>
    <property type="match status" value="1"/>
</dbReference>
<organism evidence="2 3">
    <name type="scientific">Planoprotostelium fungivorum</name>
    <dbReference type="NCBI Taxonomy" id="1890364"/>
    <lineage>
        <taxon>Eukaryota</taxon>
        <taxon>Amoebozoa</taxon>
        <taxon>Evosea</taxon>
        <taxon>Variosea</taxon>
        <taxon>Cavosteliida</taxon>
        <taxon>Cavosteliaceae</taxon>
        <taxon>Planoprotostelium</taxon>
    </lineage>
</organism>
<dbReference type="EMBL" id="MDYQ01000390">
    <property type="protein sequence ID" value="PRP75392.1"/>
    <property type="molecule type" value="Genomic_DNA"/>
</dbReference>
<evidence type="ECO:0000259" key="1">
    <source>
        <dbReference type="Pfam" id="PF12825"/>
    </source>
</evidence>
<dbReference type="PANTHER" id="PTHR47185:SF1">
    <property type="entry name" value="PX DOMAIN-CONTAINING PROTEIN YPR097W"/>
    <property type="match status" value="1"/>
</dbReference>
<accession>A0A2P6MUK1</accession>
<keyword evidence="3" id="KW-1185">Reference proteome</keyword>
<gene>
    <name evidence="2" type="ORF">PROFUN_15728</name>
</gene>
<dbReference type="InParanoid" id="A0A2P6MUK1"/>
<dbReference type="InterPro" id="IPR024554">
    <property type="entry name" value="LEC1-like_C"/>
</dbReference>
<name>A0A2P6MUK1_9EUKA</name>
<feature type="domain" description="PX" evidence="1">
    <location>
        <begin position="324"/>
        <end position="411"/>
    </location>
</feature>
<evidence type="ECO:0000313" key="2">
    <source>
        <dbReference type="EMBL" id="PRP75392.1"/>
    </source>
</evidence>
<dbReference type="InterPro" id="IPR047168">
    <property type="entry name" value="LEC1-like"/>
</dbReference>
<dbReference type="GO" id="GO:0035091">
    <property type="term" value="F:phosphatidylinositol binding"/>
    <property type="evidence" value="ECO:0007669"/>
    <property type="project" value="TreeGrafter"/>
</dbReference>
<proteinExistence type="predicted"/>
<dbReference type="Pfam" id="PF12825">
    <property type="entry name" value="DUF3818"/>
    <property type="match status" value="1"/>
</dbReference>
<evidence type="ECO:0000313" key="3">
    <source>
        <dbReference type="Proteomes" id="UP000241769"/>
    </source>
</evidence>
<protein>
    <recommendedName>
        <fullName evidence="1">PX domain-containing protein</fullName>
    </recommendedName>
</protein>